<sequence>MLIATWNINGVKARLDVLLAWLDERQPDIAGLQEIKNVDETFPRTELEARGWHVETHGQKGFNGVALLSRQAPVSVERGLPGDALDEQARFIEGVWRMGDRDIRVASLYLPNGNPIGTEKFTYKLAWMKRLEAHARHRLADEIPFVLAGDYNVIPQPEDARNAKAWVDDALFQPETRAAYRRLLGLGLTDAVRASTDKPGTYTFWDYQAGAWQRDNGIRIDHVLLSPEAASLLKSVEIDRHVRAWEKPSDHVPVVVELALGDSSPSIEA</sequence>
<evidence type="ECO:0000313" key="10">
    <source>
        <dbReference type="Proteomes" id="UP000542776"/>
    </source>
</evidence>
<dbReference type="InterPro" id="IPR004808">
    <property type="entry name" value="AP_endonuc_1"/>
</dbReference>
<keyword evidence="2 6" id="KW-0479">Metal-binding</keyword>
<dbReference type="SUPFAM" id="SSF56219">
    <property type="entry name" value="DNase I-like"/>
    <property type="match status" value="1"/>
</dbReference>
<evidence type="ECO:0000256" key="7">
    <source>
        <dbReference type="PIRSR" id="PIRSR604808-3"/>
    </source>
</evidence>
<dbReference type="NCBIfam" id="TIGR00633">
    <property type="entry name" value="xth"/>
    <property type="match status" value="1"/>
</dbReference>
<dbReference type="EMBL" id="JACIEK010000008">
    <property type="protein sequence ID" value="MBB3999120.1"/>
    <property type="molecule type" value="Genomic_DNA"/>
</dbReference>
<dbReference type="Pfam" id="PF03372">
    <property type="entry name" value="Exo_endo_phos"/>
    <property type="match status" value="1"/>
</dbReference>
<dbReference type="EC" id="3.1.11.2" evidence="9"/>
<dbReference type="AlphaFoldDB" id="A0A7W6MKN6"/>
<name>A0A7W6MKN6_9HYPH</name>
<dbReference type="InterPro" id="IPR036691">
    <property type="entry name" value="Endo/exonu/phosph_ase_sf"/>
</dbReference>
<feature type="site" description="Important for catalytic activity" evidence="7">
    <location>
        <position position="221"/>
    </location>
</feature>
<feature type="site" description="Transition state stabilizer" evidence="7">
    <location>
        <position position="152"/>
    </location>
</feature>
<feature type="active site" description="Proton acceptor" evidence="5">
    <location>
        <position position="251"/>
    </location>
</feature>
<dbReference type="PANTHER" id="PTHR43250">
    <property type="entry name" value="EXODEOXYRIBONUCLEASE III"/>
    <property type="match status" value="1"/>
</dbReference>
<dbReference type="Proteomes" id="UP000542776">
    <property type="component" value="Unassembled WGS sequence"/>
</dbReference>
<evidence type="ECO:0000256" key="4">
    <source>
        <dbReference type="ARBA" id="ARBA00022842"/>
    </source>
</evidence>
<dbReference type="NCBIfam" id="TIGR00195">
    <property type="entry name" value="exoDNase_III"/>
    <property type="match status" value="1"/>
</dbReference>
<feature type="site" description="Interaction with DNA substrate" evidence="7">
    <location>
        <position position="251"/>
    </location>
</feature>
<proteinExistence type="inferred from homology"/>
<feature type="binding site" evidence="6">
    <location>
        <position position="7"/>
    </location>
    <ligand>
        <name>Mg(2+)</name>
        <dbReference type="ChEBI" id="CHEBI:18420"/>
        <label>1</label>
    </ligand>
</feature>
<keyword evidence="3 9" id="KW-0378">Hydrolase</keyword>
<evidence type="ECO:0000313" key="9">
    <source>
        <dbReference type="EMBL" id="MBB3999120.1"/>
    </source>
</evidence>
<comment type="cofactor">
    <cofactor evidence="6">
        <name>Mg(2+)</name>
        <dbReference type="ChEBI" id="CHEBI:18420"/>
    </cofactor>
    <cofactor evidence="6">
        <name>Mn(2+)</name>
        <dbReference type="ChEBI" id="CHEBI:29035"/>
    </cofactor>
    <text evidence="6">Probably binds two magnesium or manganese ions per subunit.</text>
</comment>
<dbReference type="PANTHER" id="PTHR43250:SF2">
    <property type="entry name" value="EXODEOXYRIBONUCLEASE III"/>
    <property type="match status" value="1"/>
</dbReference>
<dbReference type="CDD" id="cd09086">
    <property type="entry name" value="ExoIII-like_AP-endo"/>
    <property type="match status" value="1"/>
</dbReference>
<dbReference type="InterPro" id="IPR037493">
    <property type="entry name" value="ExoIII-like"/>
</dbReference>
<dbReference type="PROSITE" id="PS51435">
    <property type="entry name" value="AP_NUCLEASE_F1_4"/>
    <property type="match status" value="1"/>
</dbReference>
<accession>A0A7W6MKN6</accession>
<dbReference type="Gene3D" id="3.60.10.10">
    <property type="entry name" value="Endonuclease/exonuclease/phosphatase"/>
    <property type="match status" value="1"/>
</dbReference>
<keyword evidence="6" id="KW-0464">Manganese</keyword>
<evidence type="ECO:0000256" key="6">
    <source>
        <dbReference type="PIRSR" id="PIRSR604808-2"/>
    </source>
</evidence>
<evidence type="ECO:0000259" key="8">
    <source>
        <dbReference type="Pfam" id="PF03372"/>
    </source>
</evidence>
<keyword evidence="4 6" id="KW-0460">Magnesium</keyword>
<organism evidence="9 10">
    <name type="scientific">Aureimonas pseudogalii</name>
    <dbReference type="NCBI Taxonomy" id="1744844"/>
    <lineage>
        <taxon>Bacteria</taxon>
        <taxon>Pseudomonadati</taxon>
        <taxon>Pseudomonadota</taxon>
        <taxon>Alphaproteobacteria</taxon>
        <taxon>Hyphomicrobiales</taxon>
        <taxon>Aurantimonadaceae</taxon>
        <taxon>Aureimonas</taxon>
    </lineage>
</organism>
<comment type="caution">
    <text evidence="9">The sequence shown here is derived from an EMBL/GenBank/DDBJ whole genome shotgun (WGS) entry which is preliminary data.</text>
</comment>
<feature type="binding site" evidence="6">
    <location>
        <position position="34"/>
    </location>
    <ligand>
        <name>Mg(2+)</name>
        <dbReference type="ChEBI" id="CHEBI:18420"/>
        <label>1</label>
    </ligand>
</feature>
<feature type="domain" description="Endonuclease/exonuclease/phosphatase" evidence="8">
    <location>
        <begin position="4"/>
        <end position="251"/>
    </location>
</feature>
<dbReference type="GO" id="GO:0006281">
    <property type="term" value="P:DNA repair"/>
    <property type="evidence" value="ECO:0007669"/>
    <property type="project" value="InterPro"/>
</dbReference>
<feature type="binding site" evidence="6">
    <location>
        <position position="251"/>
    </location>
    <ligand>
        <name>Mg(2+)</name>
        <dbReference type="ChEBI" id="CHEBI:18420"/>
        <label>1</label>
    </ligand>
</feature>
<feature type="active site" evidence="5">
    <location>
        <position position="109"/>
    </location>
</feature>
<feature type="binding site" evidence="6">
    <location>
        <position position="150"/>
    </location>
    <ligand>
        <name>Mg(2+)</name>
        <dbReference type="ChEBI" id="CHEBI:18420"/>
        <label>1</label>
    </ligand>
</feature>
<feature type="binding site" evidence="6">
    <location>
        <position position="152"/>
    </location>
    <ligand>
        <name>Mg(2+)</name>
        <dbReference type="ChEBI" id="CHEBI:18420"/>
        <label>1</label>
    </ligand>
</feature>
<dbReference type="GO" id="GO:0008311">
    <property type="term" value="F:double-stranded DNA 3'-5' DNA exonuclease activity"/>
    <property type="evidence" value="ECO:0007669"/>
    <property type="project" value="UniProtKB-EC"/>
</dbReference>
<evidence type="ECO:0000256" key="3">
    <source>
        <dbReference type="ARBA" id="ARBA00022801"/>
    </source>
</evidence>
<keyword evidence="10" id="KW-1185">Reference proteome</keyword>
<evidence type="ECO:0000256" key="5">
    <source>
        <dbReference type="PIRSR" id="PIRSR604808-1"/>
    </source>
</evidence>
<feature type="active site" description="Proton donor/acceptor" evidence="5">
    <location>
        <position position="150"/>
    </location>
</feature>
<gene>
    <name evidence="9" type="ORF">GGR04_002979</name>
</gene>
<protein>
    <submittedName>
        <fullName evidence="9">Exodeoxyribonuclease-3</fullName>
        <ecNumber evidence="9">3.1.11.2</ecNumber>
    </submittedName>
</protein>
<dbReference type="RefSeq" id="WP_183200677.1">
    <property type="nucleotide sequence ID" value="NZ_JACIEK010000008.1"/>
</dbReference>
<dbReference type="InterPro" id="IPR005135">
    <property type="entry name" value="Endo/exonuclease/phosphatase"/>
</dbReference>
<reference evidence="9 10" key="1">
    <citation type="submission" date="2020-08" db="EMBL/GenBank/DDBJ databases">
        <title>Genomic Encyclopedia of Type Strains, Phase IV (KMG-IV): sequencing the most valuable type-strain genomes for metagenomic binning, comparative biology and taxonomic classification.</title>
        <authorList>
            <person name="Goeker M."/>
        </authorList>
    </citation>
    <scope>NUCLEOTIDE SEQUENCE [LARGE SCALE GENOMIC DNA]</scope>
    <source>
        <strain evidence="9 10">DSM 102238</strain>
    </source>
</reference>
<feature type="binding site" evidence="6">
    <location>
        <position position="250"/>
    </location>
    <ligand>
        <name>Mg(2+)</name>
        <dbReference type="ChEBI" id="CHEBI:18420"/>
        <label>1</label>
    </ligand>
</feature>
<dbReference type="GO" id="GO:0046872">
    <property type="term" value="F:metal ion binding"/>
    <property type="evidence" value="ECO:0007669"/>
    <property type="project" value="UniProtKB-KW"/>
</dbReference>
<comment type="similarity">
    <text evidence="1">Belongs to the DNA repair enzymes AP/ExoA family.</text>
</comment>
<evidence type="ECO:0000256" key="1">
    <source>
        <dbReference type="ARBA" id="ARBA00007092"/>
    </source>
</evidence>
<evidence type="ECO:0000256" key="2">
    <source>
        <dbReference type="ARBA" id="ARBA00022723"/>
    </source>
</evidence>